<name>A0A1D7Y4Q9_9ACTN</name>
<dbReference type="EMBL" id="CP017248">
    <property type="protein sequence ID" value="AOR30573.1"/>
    <property type="molecule type" value="Genomic_DNA"/>
</dbReference>
<sequence length="85" mass="9651">MVLHPDFCLDVPEGFDDSEAETGVHPMARKLFLATTAAEAFKKAHEWVRDQEIRLSDVSWDFLPGEAEPYCLSIYFTFELDPEGA</sequence>
<dbReference type="Proteomes" id="UP000094960">
    <property type="component" value="Chromosome"/>
</dbReference>
<accession>A0A1D7Y4Q9</accession>
<protein>
    <submittedName>
        <fullName evidence="1">Uncharacterized protein</fullName>
    </submittedName>
</protein>
<dbReference type="AlphaFoldDB" id="A0A1D7Y4Q9"/>
<evidence type="ECO:0000313" key="2">
    <source>
        <dbReference type="Proteomes" id="UP000094960"/>
    </source>
</evidence>
<dbReference type="RefSeq" id="WP_069777225.1">
    <property type="nucleotide sequence ID" value="NZ_CP017248.1"/>
</dbReference>
<evidence type="ECO:0000313" key="1">
    <source>
        <dbReference type="EMBL" id="AOR30573.1"/>
    </source>
</evidence>
<dbReference type="KEGG" id="spun:BFF78_05485"/>
<proteinExistence type="predicted"/>
<keyword evidence="2" id="KW-1185">Reference proteome</keyword>
<reference evidence="2" key="1">
    <citation type="submission" date="2016-09" db="EMBL/GenBank/DDBJ databases">
        <title>Streptomyces puniciscabiei strain:TW1S1 Genome sequencing and assembly.</title>
        <authorList>
            <person name="Kim M.-K."/>
            <person name="Kim S.B."/>
        </authorList>
    </citation>
    <scope>NUCLEOTIDE SEQUENCE [LARGE SCALE GENOMIC DNA]</scope>
    <source>
        <strain evidence="2">TW1S1</strain>
    </source>
</reference>
<organism evidence="1 2">
    <name type="scientific">Streptomyces fodineus</name>
    <dbReference type="NCBI Taxonomy" id="1904616"/>
    <lineage>
        <taxon>Bacteria</taxon>
        <taxon>Bacillati</taxon>
        <taxon>Actinomycetota</taxon>
        <taxon>Actinomycetes</taxon>
        <taxon>Kitasatosporales</taxon>
        <taxon>Streptomycetaceae</taxon>
        <taxon>Streptomyces</taxon>
    </lineage>
</organism>
<gene>
    <name evidence="1" type="ORF">BFF78_05485</name>
</gene>